<dbReference type="InterPro" id="IPR000515">
    <property type="entry name" value="MetI-like"/>
</dbReference>
<dbReference type="Gene3D" id="1.10.3720.10">
    <property type="entry name" value="MetI-like"/>
    <property type="match status" value="1"/>
</dbReference>
<reference evidence="9 10" key="1">
    <citation type="submission" date="2007-07" db="EMBL/GenBank/DDBJ databases">
        <title>Complete sequence of plasmid pXAUT01 of Xanthobacter autotrophicus Py2.</title>
        <authorList>
            <consortium name="US DOE Joint Genome Institute"/>
            <person name="Copeland A."/>
            <person name="Lucas S."/>
            <person name="Lapidus A."/>
            <person name="Barry K."/>
            <person name="Glavina del Rio T."/>
            <person name="Hammon N."/>
            <person name="Israni S."/>
            <person name="Dalin E."/>
            <person name="Tice H."/>
            <person name="Pitluck S."/>
            <person name="Sims D."/>
            <person name="Brettin T."/>
            <person name="Bruce D."/>
            <person name="Detter J.C."/>
            <person name="Han C."/>
            <person name="Tapia R."/>
            <person name="Brainard J."/>
            <person name="Schmutz J."/>
            <person name="Larimer F."/>
            <person name="Land M."/>
            <person name="Hauser L."/>
            <person name="Kyrpides N."/>
            <person name="Kim E."/>
            <person name="Ensigns S.A."/>
            <person name="Richardson P."/>
        </authorList>
    </citation>
    <scope>NUCLEOTIDE SEQUENCE [LARGE SCALE GENOMIC DNA]</scope>
    <source>
        <strain evidence="10">ATCC BAA-1158 / Py2</strain>
        <plasmid evidence="10">Plasmid pXAUT01</plasmid>
    </source>
</reference>
<geneLocation type="plasmid" evidence="9 10">
    <name>pXAUT01</name>
</geneLocation>
<evidence type="ECO:0000256" key="6">
    <source>
        <dbReference type="ARBA" id="ARBA00023136"/>
    </source>
</evidence>
<evidence type="ECO:0000259" key="8">
    <source>
        <dbReference type="PROSITE" id="PS50928"/>
    </source>
</evidence>
<keyword evidence="2 7" id="KW-0813">Transport</keyword>
<dbReference type="HOGENOM" id="CLU_046113_1_4_5"/>
<dbReference type="AlphaFoldDB" id="A7IQG5"/>
<dbReference type="SUPFAM" id="SSF161098">
    <property type="entry name" value="MetI-like"/>
    <property type="match status" value="1"/>
</dbReference>
<keyword evidence="6 7" id="KW-0472">Membrane</keyword>
<dbReference type="Pfam" id="PF00528">
    <property type="entry name" value="BPD_transp_1"/>
    <property type="match status" value="1"/>
</dbReference>
<sequence length="257" mass="28382">MDGIHHVILRLFQIFVLLALWQSVKLMTDSVLFPSPAGVFAAFWQIVTRGDVQGNTLQWNLWVSLVRVMYGFLWALITGIPLGILLGLSARTYGWLKVIVEPARFVPPLAWVPVATIFLSGNARYTFIIWLGAFFPILLASMGGVHNVERSLWEVGETLGGNRWQLVWKIVLPSSAPTIAAGARLGLGIGWACIVAAEMIGGASVGIGSMIYNYGELIRVDAVIVGIIAIGFLGYFLNEVFLAFERYLFPWQKSIKL</sequence>
<evidence type="ECO:0000256" key="7">
    <source>
        <dbReference type="RuleBase" id="RU363032"/>
    </source>
</evidence>
<protein>
    <submittedName>
        <fullName evidence="9">Binding-protein-dependent transport systems inner membrane component</fullName>
    </submittedName>
</protein>
<comment type="similarity">
    <text evidence="7">Belongs to the binding-protein-dependent transport system permease family.</text>
</comment>
<dbReference type="eggNOG" id="COG0600">
    <property type="taxonomic scope" value="Bacteria"/>
</dbReference>
<dbReference type="PROSITE" id="PS50928">
    <property type="entry name" value="ABC_TM1"/>
    <property type="match status" value="1"/>
</dbReference>
<feature type="domain" description="ABC transmembrane type-1" evidence="8">
    <location>
        <begin position="61"/>
        <end position="238"/>
    </location>
</feature>
<dbReference type="EMBL" id="CP000782">
    <property type="protein sequence ID" value="ABS70261.1"/>
    <property type="molecule type" value="Genomic_DNA"/>
</dbReference>
<dbReference type="Proteomes" id="UP000002417">
    <property type="component" value="Plasmid pXAUT01"/>
</dbReference>
<dbReference type="KEGG" id="xau:Xaut_5063"/>
<feature type="transmembrane region" description="Helical" evidence="7">
    <location>
        <begin position="68"/>
        <end position="90"/>
    </location>
</feature>
<evidence type="ECO:0000256" key="1">
    <source>
        <dbReference type="ARBA" id="ARBA00004651"/>
    </source>
</evidence>
<feature type="transmembrane region" description="Helical" evidence="7">
    <location>
        <begin position="223"/>
        <end position="244"/>
    </location>
</feature>
<keyword evidence="3" id="KW-1003">Cell membrane</keyword>
<dbReference type="PANTHER" id="PTHR30151">
    <property type="entry name" value="ALKANE SULFONATE ABC TRANSPORTER-RELATED, MEMBRANE SUBUNIT"/>
    <property type="match status" value="1"/>
</dbReference>
<dbReference type="GO" id="GO:0005886">
    <property type="term" value="C:plasma membrane"/>
    <property type="evidence" value="ECO:0007669"/>
    <property type="project" value="UniProtKB-SubCell"/>
</dbReference>
<keyword evidence="5 7" id="KW-1133">Transmembrane helix</keyword>
<feature type="transmembrane region" description="Helical" evidence="7">
    <location>
        <begin position="7"/>
        <end position="24"/>
    </location>
</feature>
<gene>
    <name evidence="9" type="ordered locus">Xaut_5063</name>
</gene>
<name>A7IQG5_XANP2</name>
<evidence type="ECO:0000256" key="5">
    <source>
        <dbReference type="ARBA" id="ARBA00022989"/>
    </source>
</evidence>
<evidence type="ECO:0000256" key="2">
    <source>
        <dbReference type="ARBA" id="ARBA00022448"/>
    </source>
</evidence>
<dbReference type="PhylomeDB" id="A7IQG5"/>
<accession>A7IQG5</accession>
<feature type="transmembrane region" description="Helical" evidence="7">
    <location>
        <begin position="189"/>
        <end position="211"/>
    </location>
</feature>
<keyword evidence="9" id="KW-0614">Plasmid</keyword>
<feature type="transmembrane region" description="Helical" evidence="7">
    <location>
        <begin position="127"/>
        <end position="145"/>
    </location>
</feature>
<evidence type="ECO:0000313" key="9">
    <source>
        <dbReference type="EMBL" id="ABS70261.1"/>
    </source>
</evidence>
<dbReference type="CDD" id="cd06261">
    <property type="entry name" value="TM_PBP2"/>
    <property type="match status" value="1"/>
</dbReference>
<evidence type="ECO:0000256" key="4">
    <source>
        <dbReference type="ARBA" id="ARBA00022692"/>
    </source>
</evidence>
<dbReference type="PANTHER" id="PTHR30151:SF0">
    <property type="entry name" value="ABC TRANSPORTER PERMEASE PROTEIN MJ0413-RELATED"/>
    <property type="match status" value="1"/>
</dbReference>
<evidence type="ECO:0000256" key="3">
    <source>
        <dbReference type="ARBA" id="ARBA00022475"/>
    </source>
</evidence>
<dbReference type="InterPro" id="IPR035906">
    <property type="entry name" value="MetI-like_sf"/>
</dbReference>
<keyword evidence="10" id="KW-1185">Reference proteome</keyword>
<proteinExistence type="inferred from homology"/>
<evidence type="ECO:0000313" key="10">
    <source>
        <dbReference type="Proteomes" id="UP000002417"/>
    </source>
</evidence>
<keyword evidence="4 7" id="KW-0812">Transmembrane</keyword>
<organism evidence="9 10">
    <name type="scientific">Xanthobacter autotrophicus (strain ATCC BAA-1158 / Py2)</name>
    <dbReference type="NCBI Taxonomy" id="78245"/>
    <lineage>
        <taxon>Bacteria</taxon>
        <taxon>Pseudomonadati</taxon>
        <taxon>Pseudomonadota</taxon>
        <taxon>Alphaproteobacteria</taxon>
        <taxon>Hyphomicrobiales</taxon>
        <taxon>Xanthobacteraceae</taxon>
        <taxon>Xanthobacter</taxon>
    </lineage>
</organism>
<comment type="subcellular location">
    <subcellularLocation>
        <location evidence="1 7">Cell membrane</location>
        <topology evidence="1 7">Multi-pass membrane protein</topology>
    </subcellularLocation>
</comment>
<dbReference type="GO" id="GO:0055085">
    <property type="term" value="P:transmembrane transport"/>
    <property type="evidence" value="ECO:0007669"/>
    <property type="project" value="InterPro"/>
</dbReference>